<dbReference type="FunFam" id="1.10.10.60:FF:000321">
    <property type="entry name" value="Small nuclear RNA-activating complex, polypeptide 4"/>
    <property type="match status" value="1"/>
</dbReference>
<dbReference type="SMART" id="SM00717">
    <property type="entry name" value="SANT"/>
    <property type="match status" value="5"/>
</dbReference>
<feature type="region of interest" description="Disordered" evidence="11">
    <location>
        <begin position="515"/>
        <end position="561"/>
    </location>
</feature>
<evidence type="ECO:0000256" key="4">
    <source>
        <dbReference type="ARBA" id="ARBA00023125"/>
    </source>
</evidence>
<dbReference type="PANTHER" id="PTHR46621">
    <property type="entry name" value="SNRNA-ACTIVATING PROTEIN COMPLEX SUBUNIT 4"/>
    <property type="match status" value="1"/>
</dbReference>
<dbReference type="GeneID" id="103081957"/>
<proteinExistence type="predicted"/>
<dbReference type="Pfam" id="PF13921">
    <property type="entry name" value="Myb_DNA-bind_6"/>
    <property type="match status" value="1"/>
</dbReference>
<dbReference type="GO" id="GO:0042796">
    <property type="term" value="P:snRNA transcription by RNA polymerase III"/>
    <property type="evidence" value="ECO:0007669"/>
    <property type="project" value="TreeGrafter"/>
</dbReference>
<dbReference type="CTD" id="6621"/>
<feature type="compositionally biased region" description="Low complexity" evidence="11">
    <location>
        <begin position="539"/>
        <end position="553"/>
    </location>
</feature>
<dbReference type="GO" id="GO:0001006">
    <property type="term" value="F:RNA polymerase III type 3 promoter sequence-specific DNA binding"/>
    <property type="evidence" value="ECO:0007669"/>
    <property type="project" value="TreeGrafter"/>
</dbReference>
<dbReference type="PROSITE" id="PS50090">
    <property type="entry name" value="MYB_LIKE"/>
    <property type="match status" value="4"/>
</dbReference>
<feature type="domain" description="Myb-like" evidence="12">
    <location>
        <begin position="289"/>
        <end position="340"/>
    </location>
</feature>
<dbReference type="InterPro" id="IPR017930">
    <property type="entry name" value="Myb_dom"/>
</dbReference>
<keyword evidence="10" id="KW-0175">Coiled coil</keyword>
<dbReference type="InParanoid" id="A0A340XCC3"/>
<dbReference type="Proteomes" id="UP000265300">
    <property type="component" value="Unplaced"/>
</dbReference>
<evidence type="ECO:0000256" key="11">
    <source>
        <dbReference type="SAM" id="MobiDB-lite"/>
    </source>
</evidence>
<feature type="region of interest" description="Disordered" evidence="11">
    <location>
        <begin position="21"/>
        <end position="83"/>
    </location>
</feature>
<dbReference type="FunFam" id="1.10.10.60:FF:000314">
    <property type="entry name" value="Small nuclear RNA-activating complex, polypeptide 4"/>
    <property type="match status" value="1"/>
</dbReference>
<evidence type="ECO:0000256" key="8">
    <source>
        <dbReference type="ARBA" id="ARBA00071222"/>
    </source>
</evidence>
<evidence type="ECO:0000256" key="5">
    <source>
        <dbReference type="ARBA" id="ARBA00023163"/>
    </source>
</evidence>
<dbReference type="OrthoDB" id="2143914at2759"/>
<dbReference type="GO" id="GO:0019185">
    <property type="term" value="C:snRNA-activating protein complex"/>
    <property type="evidence" value="ECO:0007669"/>
    <property type="project" value="TreeGrafter"/>
</dbReference>
<dbReference type="RefSeq" id="XP_007459081.1">
    <property type="nucleotide sequence ID" value="XM_007459019.1"/>
</dbReference>
<sequence length="1519" mass="164034">MDIDAERVRISKEIRELERILDPGSSSINVDTSESSLDSDSDADSLPDEDSDTAGPLPLEGERWGEASNDEDDPREKALPEDPETCLQLNMVYQEVIREKLAEVSLLLAQNREQQEEVMWELVGCKGSRVKDGRNQTSSLYMGHFMKPYFKDKVTGVGPPANEDTRERAAQGIKAFEELLVTKWKTWEKALLRRSVASDRLQRLLQPKLLKLEYLQQKQSSSASEAERQILDKQAREAEKEVRDINQLPEEALLGNRLDDHDWEKISNVNFEGSRGAQEIRSFWQNFEHPGINKQEWSAREVGQLQAIAAAHGHLHWQRIADELGTCRSAFQCLQMYQQHSPALKRREWTEEEDRVLTRLVQEMRVGSHIPYRRIVYYMEGRDSMQLIYRWTKSLDPSLKKGLWAPEEDAKLLRAVAKYGEQGWFKIREEVPGRSDAQCRDRYLKRLHFGLKKGRWNSKEEEKLVELIEKYGVGHWAKIASELPHRTGSQCLSKWKIMLRAAECRGSSASVLRAAGGCFHPKQQRRRRGRRPPRKVQWSSSSGDSSTASSGDSGDSEPEAALGALTGGQALLPAQHVVPDVDLWVPARQSARELWGGGPRSWPGPCGACPRPPDGSNTAQGGRWEACTTASAPAELAGQARAAFGTQSTSRRGVRCPCSTDACPSSSTGPARQGGDVHSGPLETALQALRPTWPLGARRSAPGRQDHPDAHHPSRLPSAPRSGTQQEWRMELRQPHLRSAAPGPTPGGGGGSGGARPCVQPLWHRTGQRRQGHALQRRLLEHQLLTAVSPWVGKVILPHTPRRPAVTHSRADGIRRQLQGAHLASTPVFTLFIQLFQIDTAGCMEVVRERKARPPTLFQAGARDSPLLQVPSSARNTPGCLLQSVPARGAAKKSTCHTGSGGPQACHAESTPRAAPPAPSGPRPKPKTVSQLLREKRLREARARKAAQGRAVLLPQVLVSSPVVFQPLAPQGPPVSRAVLSGPGGPVAAASSALGSWGSAVEERPLTLQAFALAPASTGALKAPAAPAASRAPGLGPGQVPVSCRPSNLGQSQAPATSRKQGVPEAPPFLTAAPSPVQLPVQPLSLTPALGTHTAASTPLPVTWVLTPQGLLSVPVKAMVGLPRPTGTPEPQGLSVTLLPSPTATQAGQGPRLPGQGRPWQPPTNTDTESDSASRTEPLTLPAHPTSQSPAEVDMAHGPGGCSPGEAQVAGGTCVPRTSSQATPLAHDSEADPPGTTSGPGEPRRPLGLEGPPPPWPRPEKSPLDLCLLSQEGEAAVREWLRGQRGVCVPPLGSRLSYQPPTLCSLRALSGLLLRKKALEHRAASLVPSGAAGALQASLGRVRKQLRDSPAYLLLRVRFLAAFALPALLATLSPRGVPTTLSVAMRSSPESDSDDSNPGQPELVAGQLADPASGLQVAATPVQGTPHPGQASALSCPDGPDELDVLQTRRARHARKRRKLEPSRPVQDPPEHGSPRGLGACPRLEGRAWRVTSDLLEAYGEARPLSSAWRCQDSWGLAY</sequence>
<evidence type="ECO:0000256" key="3">
    <source>
        <dbReference type="ARBA" id="ARBA00023015"/>
    </source>
</evidence>
<evidence type="ECO:0000259" key="14">
    <source>
        <dbReference type="PROSITE" id="PS51294"/>
    </source>
</evidence>
<evidence type="ECO:0000259" key="12">
    <source>
        <dbReference type="PROSITE" id="PS50090"/>
    </source>
</evidence>
<feature type="coiled-coil region" evidence="10">
    <location>
        <begin position="221"/>
        <end position="248"/>
    </location>
</feature>
<dbReference type="InterPro" id="IPR001005">
    <property type="entry name" value="SANT/Myb"/>
</dbReference>
<keyword evidence="5" id="KW-0804">Transcription</keyword>
<feature type="region of interest" description="Disordered" evidence="11">
    <location>
        <begin position="892"/>
        <end position="930"/>
    </location>
</feature>
<comment type="function">
    <text evidence="7">Part of the SNAPc complex required for the transcription of both RNA polymerase II and III small-nuclear RNA genes. Binds to the proximal sequence element (PSE), a non-TATA-box basal promoter element common to these 2 types of genes. Recruits TBP and BRF2 to the U6 snRNA TATA box.</text>
</comment>
<evidence type="ECO:0000313" key="16">
    <source>
        <dbReference type="RefSeq" id="XP_007459081.1"/>
    </source>
</evidence>
<feature type="domain" description="Myb-like" evidence="12">
    <location>
        <begin position="448"/>
        <end position="499"/>
    </location>
</feature>
<keyword evidence="4" id="KW-0238">DNA-binding</keyword>
<accession>A0A340XCC3</accession>
<dbReference type="GO" id="GO:0042795">
    <property type="term" value="P:snRNA transcription by RNA polymerase II"/>
    <property type="evidence" value="ECO:0007669"/>
    <property type="project" value="TreeGrafter"/>
</dbReference>
<dbReference type="InterPro" id="IPR009057">
    <property type="entry name" value="Homeodomain-like_sf"/>
</dbReference>
<feature type="region of interest" description="Disordered" evidence="11">
    <location>
        <begin position="651"/>
        <end position="679"/>
    </location>
</feature>
<feature type="compositionally biased region" description="Polar residues" evidence="11">
    <location>
        <begin position="1164"/>
        <end position="1177"/>
    </location>
</feature>
<dbReference type="GO" id="GO:0000978">
    <property type="term" value="F:RNA polymerase II cis-regulatory region sequence-specific DNA binding"/>
    <property type="evidence" value="ECO:0007669"/>
    <property type="project" value="TreeGrafter"/>
</dbReference>
<feature type="compositionally biased region" description="Pro residues" evidence="11">
    <location>
        <begin position="914"/>
        <end position="923"/>
    </location>
</feature>
<feature type="domain" description="Myb-like" evidence="12">
    <location>
        <begin position="396"/>
        <end position="447"/>
    </location>
</feature>
<dbReference type="SUPFAM" id="SSF46689">
    <property type="entry name" value="Homeodomain-like"/>
    <property type="match status" value="3"/>
</dbReference>
<feature type="domain" description="HTH myb-type" evidence="14">
    <location>
        <begin position="341"/>
        <end position="395"/>
    </location>
</feature>
<evidence type="ECO:0000256" key="2">
    <source>
        <dbReference type="ARBA" id="ARBA00022737"/>
    </source>
</evidence>
<dbReference type="InterPro" id="IPR051575">
    <property type="entry name" value="Myb-like_DNA-bd"/>
</dbReference>
<dbReference type="KEGG" id="lve:103081957"/>
<feature type="compositionally biased region" description="Low complexity" evidence="11">
    <location>
        <begin position="1025"/>
        <end position="1034"/>
    </location>
</feature>
<dbReference type="FunFam" id="1.10.10.60:FF:000016">
    <property type="entry name" value="Transcriptional activator Myb isoform A"/>
    <property type="match status" value="1"/>
</dbReference>
<organism evidence="15 16">
    <name type="scientific">Lipotes vexillifer</name>
    <name type="common">Yangtze river dolphin</name>
    <dbReference type="NCBI Taxonomy" id="118797"/>
    <lineage>
        <taxon>Eukaryota</taxon>
        <taxon>Metazoa</taxon>
        <taxon>Chordata</taxon>
        <taxon>Craniata</taxon>
        <taxon>Vertebrata</taxon>
        <taxon>Euteleostomi</taxon>
        <taxon>Mammalia</taxon>
        <taxon>Eutheria</taxon>
        <taxon>Laurasiatheria</taxon>
        <taxon>Artiodactyla</taxon>
        <taxon>Whippomorpha</taxon>
        <taxon>Cetacea</taxon>
        <taxon>Odontoceti</taxon>
        <taxon>Lipotidae</taxon>
        <taxon>Lipotes</taxon>
    </lineage>
</organism>
<evidence type="ECO:0000256" key="9">
    <source>
        <dbReference type="ARBA" id="ARBA00079701"/>
    </source>
</evidence>
<feature type="compositionally biased region" description="Basic residues" evidence="11">
    <location>
        <begin position="522"/>
        <end position="534"/>
    </location>
</feature>
<feature type="region of interest" description="Disordered" evidence="11">
    <location>
        <begin position="1419"/>
        <end position="1481"/>
    </location>
</feature>
<feature type="compositionally biased region" description="Polar residues" evidence="11">
    <location>
        <begin position="1134"/>
        <end position="1145"/>
    </location>
</feature>
<evidence type="ECO:0000259" key="13">
    <source>
        <dbReference type="PROSITE" id="PS51293"/>
    </source>
</evidence>
<dbReference type="STRING" id="118797.A0A340XCC3"/>
<feature type="region of interest" description="Disordered" evidence="11">
    <location>
        <begin position="695"/>
        <end position="760"/>
    </location>
</feature>
<dbReference type="Pfam" id="PF00249">
    <property type="entry name" value="Myb_DNA-binding"/>
    <property type="match status" value="2"/>
</dbReference>
<feature type="region of interest" description="Disordered" evidence="11">
    <location>
        <begin position="1384"/>
        <end position="1405"/>
    </location>
</feature>
<dbReference type="PROSITE" id="PS51294">
    <property type="entry name" value="HTH_MYB"/>
    <property type="match status" value="3"/>
</dbReference>
<evidence type="ECO:0000256" key="10">
    <source>
        <dbReference type="SAM" id="Coils"/>
    </source>
</evidence>
<feature type="compositionally biased region" description="Acidic residues" evidence="11">
    <location>
        <begin position="37"/>
        <end position="52"/>
    </location>
</feature>
<feature type="domain" description="HTH myb-type" evidence="14">
    <location>
        <begin position="396"/>
        <end position="451"/>
    </location>
</feature>
<keyword evidence="6" id="KW-0539">Nucleus</keyword>
<reference evidence="16" key="1">
    <citation type="submission" date="2025-08" db="UniProtKB">
        <authorList>
            <consortium name="RefSeq"/>
        </authorList>
    </citation>
    <scope>IDENTIFICATION</scope>
</reference>
<dbReference type="PROSITE" id="PS51293">
    <property type="entry name" value="SANT"/>
    <property type="match status" value="1"/>
</dbReference>
<evidence type="ECO:0000256" key="6">
    <source>
        <dbReference type="ARBA" id="ARBA00023242"/>
    </source>
</evidence>
<keyword evidence="2" id="KW-0677">Repeat</keyword>
<evidence type="ECO:0000256" key="1">
    <source>
        <dbReference type="ARBA" id="ARBA00022553"/>
    </source>
</evidence>
<dbReference type="FunCoup" id="A0A340XCC3">
    <property type="interactions" value="1824"/>
</dbReference>
<feature type="compositionally biased region" description="Polar residues" evidence="11">
    <location>
        <begin position="1045"/>
        <end position="1060"/>
    </location>
</feature>
<keyword evidence="1" id="KW-0597">Phosphoprotein</keyword>
<protein>
    <recommendedName>
        <fullName evidence="8">snRNA-activating protein complex subunit 4</fullName>
    </recommendedName>
    <alternativeName>
        <fullName evidence="9">snRNA-activating protein complex 190 kDa subunit</fullName>
    </alternativeName>
</protein>
<feature type="region of interest" description="Disordered" evidence="11">
    <location>
        <begin position="1025"/>
        <end position="1071"/>
    </location>
</feature>
<dbReference type="InterPro" id="IPR017884">
    <property type="entry name" value="SANT_dom"/>
</dbReference>
<feature type="domain" description="SANT" evidence="13">
    <location>
        <begin position="451"/>
        <end position="500"/>
    </location>
</feature>
<keyword evidence="3" id="KW-0805">Transcription regulation</keyword>
<dbReference type="PANTHER" id="PTHR46621:SF1">
    <property type="entry name" value="SNRNA-ACTIVATING PROTEIN COMPLEX SUBUNIT 4"/>
    <property type="match status" value="1"/>
</dbReference>
<keyword evidence="15" id="KW-1185">Reference proteome</keyword>
<dbReference type="Gene3D" id="1.10.10.60">
    <property type="entry name" value="Homeodomain-like"/>
    <property type="match status" value="4"/>
</dbReference>
<feature type="compositionally biased region" description="Low complexity" evidence="11">
    <location>
        <begin position="1146"/>
        <end position="1159"/>
    </location>
</feature>
<feature type="region of interest" description="Disordered" evidence="11">
    <location>
        <begin position="1122"/>
        <end position="1263"/>
    </location>
</feature>
<evidence type="ECO:0000313" key="15">
    <source>
        <dbReference type="Proteomes" id="UP000265300"/>
    </source>
</evidence>
<dbReference type="CDD" id="cd00167">
    <property type="entry name" value="SANT"/>
    <property type="match status" value="3"/>
</dbReference>
<evidence type="ECO:0000256" key="7">
    <source>
        <dbReference type="ARBA" id="ARBA00025193"/>
    </source>
</evidence>
<feature type="domain" description="Myb-like" evidence="12">
    <location>
        <begin position="341"/>
        <end position="395"/>
    </location>
</feature>
<gene>
    <name evidence="16" type="primary">SNAPC4</name>
</gene>
<name>A0A340XCC3_LIPVE</name>
<feature type="domain" description="HTH myb-type" evidence="14">
    <location>
        <begin position="452"/>
        <end position="503"/>
    </location>
</feature>
<feature type="compositionally biased region" description="Basic residues" evidence="11">
    <location>
        <begin position="1449"/>
        <end position="1459"/>
    </location>
</feature>